<proteinExistence type="predicted"/>
<sequence>MDVNDRLTKLGFSPQKELVYNRLLPYADKLDDESSEQLAVIKANLGTAIQLRDLKIGATHWTCQLTKYIRIQGYKFSKEDHVLFIRLLFELLTVPDLDFSLVQKYSQLLVTLLKKKDLLTRDDLVMPWRPLYKLVSDIVYCPYEHHGLVLFPANIENVVKNVVRVSRVYFPIEATQEMLDEWRPLLCPFDVTMMRAMSYFELFLPTSLPPEYHDRGYKLWFDEFIQIWDSCQNSPSWEAKLVALFARLTYGALGYVDWQPYMSKIFTRFLRSFNLPVGSGTIQVSRNGSCYDVIPMAWWIVSMLGGGSTCQDHLNRLFKSLESFYHPSNAGKWNMKLMKLMLKLPQNMLRRLYRERDKKTWFPNVAESCRLTDSDVTEFVQCLKPIVLLAMFSKTGLHDPAATFQYLAALDVKSILPPLLERTYPALENLVEPHRLISCLHCTVSGARSMLSNHQTYPEGRLHVIPLLCLSLPGIDSNDCKKCLMTFQLISTLVCLVPMVDCSAALEERSDLTEDERELCLVTTQFEDFVAQFMHKLFDLIENCAQEHMSSVTHKKLNQEEMIVEAGLLSAFNAVVQQSSEKIYLMILTKLQNYISSTVHELVVAGRYTADLLRTIIKVNPEKGLKTFIMQFIDTLKTWCAANEDVAKEEHLDNDFLWNLKMLSEIVQCDGNALLPYQEELISVLRLTLGLKCKEAADLAGVLLKNLLKAVTFTFTLDYRNTPTDWNLPFSQQLPIRDWGRKGDLKNLQMKWHIPSSQEKEFAQEVLRTFLLPQLQKVNDYVKEEEMCCCRDELLRCLTIIEHCLLGAACLLPVLQGEQVPLIESLVELKRFNNLAAVDTDSVDVDGQNTRQLVVDALRPLLEYLLHKHEDDTKSLIAITKVYNCVLFNYGMPKEEFDGKWKSFFYYKKSMENKLLGKKNHMRALLVDRVQLQHEMRLVNRAAKVVTPSHVNLLQDLFRLSISRYSEVRKVGQRSLSHAFALFAYSNRAVLDDIIHCLREDSTDSELHHQFKGALYVILGESKSSLITKRSWDVMNRLWPRLVQAQHSEKPSDLQLVDTIIDKLHKNIETTELATKCHDSLLAVAGELWSSGNVPQPAAPIPTHSELVMGQEKEEERNARSLK</sequence>
<evidence type="ECO:0000313" key="3">
    <source>
        <dbReference type="EMBL" id="KAK2186802.1"/>
    </source>
</evidence>
<dbReference type="GO" id="GO:0005829">
    <property type="term" value="C:cytosol"/>
    <property type="evidence" value="ECO:0007669"/>
    <property type="project" value="TreeGrafter"/>
</dbReference>
<protein>
    <recommendedName>
        <fullName evidence="2">Proteasome activator Blm10 middle HEAT repeats region domain-containing protein</fullName>
    </recommendedName>
</protein>
<comment type="caution">
    <text evidence="3">The sequence shown here is derived from an EMBL/GenBank/DDBJ whole genome shotgun (WGS) entry which is preliminary data.</text>
</comment>
<dbReference type="SUPFAM" id="SSF48371">
    <property type="entry name" value="ARM repeat"/>
    <property type="match status" value="1"/>
</dbReference>
<dbReference type="Pfam" id="PF16507">
    <property type="entry name" value="HEAT_PSME4_mid"/>
    <property type="match status" value="1"/>
</dbReference>
<feature type="compositionally biased region" description="Basic and acidic residues" evidence="1">
    <location>
        <begin position="1111"/>
        <end position="1123"/>
    </location>
</feature>
<evidence type="ECO:0000256" key="1">
    <source>
        <dbReference type="SAM" id="MobiDB-lite"/>
    </source>
</evidence>
<dbReference type="GO" id="GO:0070628">
    <property type="term" value="F:proteasome binding"/>
    <property type="evidence" value="ECO:0007669"/>
    <property type="project" value="InterPro"/>
</dbReference>
<dbReference type="PANTHER" id="PTHR32170:SF3">
    <property type="entry name" value="PROTEASOME ACTIVATOR COMPLEX SUBUNIT 4"/>
    <property type="match status" value="1"/>
</dbReference>
<dbReference type="InterPro" id="IPR032430">
    <property type="entry name" value="Blm10_mid"/>
</dbReference>
<feature type="region of interest" description="Disordered" evidence="1">
    <location>
        <begin position="1095"/>
        <end position="1123"/>
    </location>
</feature>
<name>A0AAD9P2A6_RIDPI</name>
<dbReference type="InterPro" id="IPR035309">
    <property type="entry name" value="PSME4"/>
</dbReference>
<dbReference type="PANTHER" id="PTHR32170">
    <property type="entry name" value="PROTEASOME ACTIVATOR COMPLEX SUBUNIT 4"/>
    <property type="match status" value="1"/>
</dbReference>
<dbReference type="EMBL" id="JAODUO010000188">
    <property type="protein sequence ID" value="KAK2186802.1"/>
    <property type="molecule type" value="Genomic_DNA"/>
</dbReference>
<dbReference type="GO" id="GO:0010499">
    <property type="term" value="P:proteasomal ubiquitin-independent protein catabolic process"/>
    <property type="evidence" value="ECO:0007669"/>
    <property type="project" value="TreeGrafter"/>
</dbReference>
<feature type="domain" description="Proteasome activator Blm10 middle HEAT repeats region" evidence="2">
    <location>
        <begin position="314"/>
        <end position="812"/>
    </location>
</feature>
<reference evidence="3" key="1">
    <citation type="journal article" date="2023" name="Mol. Biol. Evol.">
        <title>Third-Generation Sequencing Reveals the Adaptive Role of the Epigenome in Three Deep-Sea Polychaetes.</title>
        <authorList>
            <person name="Perez M."/>
            <person name="Aroh O."/>
            <person name="Sun Y."/>
            <person name="Lan Y."/>
            <person name="Juniper S.K."/>
            <person name="Young C.R."/>
            <person name="Angers B."/>
            <person name="Qian P.Y."/>
        </authorList>
    </citation>
    <scope>NUCLEOTIDE SEQUENCE</scope>
    <source>
        <strain evidence="3">R07B-5</strain>
    </source>
</reference>
<dbReference type="Proteomes" id="UP001209878">
    <property type="component" value="Unassembled WGS sequence"/>
</dbReference>
<evidence type="ECO:0000313" key="4">
    <source>
        <dbReference type="Proteomes" id="UP001209878"/>
    </source>
</evidence>
<keyword evidence="4" id="KW-1185">Reference proteome</keyword>
<dbReference type="AlphaFoldDB" id="A0AAD9P2A6"/>
<dbReference type="GO" id="GO:0005634">
    <property type="term" value="C:nucleus"/>
    <property type="evidence" value="ECO:0007669"/>
    <property type="project" value="TreeGrafter"/>
</dbReference>
<gene>
    <name evidence="3" type="ORF">NP493_188g02044</name>
</gene>
<accession>A0AAD9P2A6</accession>
<dbReference type="GO" id="GO:0016504">
    <property type="term" value="F:peptidase activator activity"/>
    <property type="evidence" value="ECO:0007669"/>
    <property type="project" value="InterPro"/>
</dbReference>
<organism evidence="3 4">
    <name type="scientific">Ridgeia piscesae</name>
    <name type="common">Tubeworm</name>
    <dbReference type="NCBI Taxonomy" id="27915"/>
    <lineage>
        <taxon>Eukaryota</taxon>
        <taxon>Metazoa</taxon>
        <taxon>Spiralia</taxon>
        <taxon>Lophotrochozoa</taxon>
        <taxon>Annelida</taxon>
        <taxon>Polychaeta</taxon>
        <taxon>Sedentaria</taxon>
        <taxon>Canalipalpata</taxon>
        <taxon>Sabellida</taxon>
        <taxon>Siboglinidae</taxon>
        <taxon>Ridgeia</taxon>
    </lineage>
</organism>
<dbReference type="InterPro" id="IPR016024">
    <property type="entry name" value="ARM-type_fold"/>
</dbReference>
<evidence type="ECO:0000259" key="2">
    <source>
        <dbReference type="Pfam" id="PF16507"/>
    </source>
</evidence>